<accession>A0AAU7PSJ9</accession>
<proteinExistence type="predicted"/>
<evidence type="ECO:0008006" key="2">
    <source>
        <dbReference type="Google" id="ProtNLM"/>
    </source>
</evidence>
<sequence length="116" mass="13611">MPSDNKLNEYTALYTDVEYKYGKEIYGQSIRIDVKNDDFANIPNSDFVEFVRICSKMNDNIVIAFEDNTAIIFTNTYEYGKYGIWDLDLGITEIIGEYSLDENNHYIYKELSKQEE</sequence>
<dbReference type="RefSeq" id="WP_349947925.1">
    <property type="nucleotide sequence ID" value="NZ_CP157940.1"/>
</dbReference>
<protein>
    <recommendedName>
        <fullName evidence="2">YopX protein domain-containing protein</fullName>
    </recommendedName>
</protein>
<name>A0AAU7PSJ9_9FIRM</name>
<dbReference type="EMBL" id="CP157940">
    <property type="protein sequence ID" value="XBS55249.1"/>
    <property type="molecule type" value="Genomic_DNA"/>
</dbReference>
<reference evidence="1" key="1">
    <citation type="submission" date="2024-06" db="EMBL/GenBank/DDBJ databases">
        <title>Lacrimispora cavernae sp. nov., a novel anaerobe isolated from bat guano pile inside a cave.</title>
        <authorList>
            <person name="Miller S.L."/>
            <person name="Lu N."/>
            <person name="King J."/>
            <person name="Sankaranarayanan K."/>
            <person name="Lawson P.A."/>
        </authorList>
    </citation>
    <scope>NUCLEOTIDE SEQUENCE</scope>
    <source>
        <strain evidence="1">BS-2</strain>
    </source>
</reference>
<gene>
    <name evidence="1" type="ORF">ABFV83_05480</name>
</gene>
<evidence type="ECO:0000313" key="1">
    <source>
        <dbReference type="EMBL" id="XBS55249.1"/>
    </source>
</evidence>
<dbReference type="AlphaFoldDB" id="A0AAU7PSJ9"/>
<organism evidence="1">
    <name type="scientific">Lacrimispora sp. BS-2</name>
    <dbReference type="NCBI Taxonomy" id="3151850"/>
    <lineage>
        <taxon>Bacteria</taxon>
        <taxon>Bacillati</taxon>
        <taxon>Bacillota</taxon>
        <taxon>Clostridia</taxon>
        <taxon>Lachnospirales</taxon>
        <taxon>Lachnospiraceae</taxon>
        <taxon>Lacrimispora</taxon>
    </lineage>
</organism>